<proteinExistence type="predicted"/>
<dbReference type="Proteomes" id="UP001499988">
    <property type="component" value="Unassembled WGS sequence"/>
</dbReference>
<accession>A0ABP9FHC1</accession>
<protein>
    <submittedName>
        <fullName evidence="1">Uncharacterized protein</fullName>
    </submittedName>
</protein>
<evidence type="ECO:0000313" key="1">
    <source>
        <dbReference type="EMBL" id="GAA4900173.1"/>
    </source>
</evidence>
<dbReference type="RefSeq" id="WP_345337025.1">
    <property type="nucleotide sequence ID" value="NZ_BAABJZ010000103.1"/>
</dbReference>
<keyword evidence="2" id="KW-1185">Reference proteome</keyword>
<evidence type="ECO:0000313" key="2">
    <source>
        <dbReference type="Proteomes" id="UP001499988"/>
    </source>
</evidence>
<organism evidence="1 2">
    <name type="scientific">Ferrimonas pelagia</name>
    <dbReference type="NCBI Taxonomy" id="1177826"/>
    <lineage>
        <taxon>Bacteria</taxon>
        <taxon>Pseudomonadati</taxon>
        <taxon>Pseudomonadota</taxon>
        <taxon>Gammaproteobacteria</taxon>
        <taxon>Alteromonadales</taxon>
        <taxon>Ferrimonadaceae</taxon>
        <taxon>Ferrimonas</taxon>
    </lineage>
</organism>
<sequence length="68" mass="7031">MIASLAHNAAHLVVPEALCPLDHNDKMPDQAKQILKAASPVKTAAAFAGAAAESAVNLYLGRRLLAIA</sequence>
<comment type="caution">
    <text evidence="1">The sequence shown here is derived from an EMBL/GenBank/DDBJ whole genome shotgun (WGS) entry which is preliminary data.</text>
</comment>
<name>A0ABP9FHC1_9GAMM</name>
<gene>
    <name evidence="1" type="ORF">GCM10023333_37500</name>
</gene>
<dbReference type="EMBL" id="BAABJZ010000103">
    <property type="protein sequence ID" value="GAA4900173.1"/>
    <property type="molecule type" value="Genomic_DNA"/>
</dbReference>
<reference evidence="2" key="1">
    <citation type="journal article" date="2019" name="Int. J. Syst. Evol. Microbiol.">
        <title>The Global Catalogue of Microorganisms (GCM) 10K type strain sequencing project: providing services to taxonomists for standard genome sequencing and annotation.</title>
        <authorList>
            <consortium name="The Broad Institute Genomics Platform"/>
            <consortium name="The Broad Institute Genome Sequencing Center for Infectious Disease"/>
            <person name="Wu L."/>
            <person name="Ma J."/>
        </authorList>
    </citation>
    <scope>NUCLEOTIDE SEQUENCE [LARGE SCALE GENOMIC DNA]</scope>
    <source>
        <strain evidence="2">JCM 18401</strain>
    </source>
</reference>